<dbReference type="InterPro" id="IPR036683">
    <property type="entry name" value="CO_DH_flav_C_dom_sf"/>
</dbReference>
<keyword evidence="1" id="KW-0285">Flavoprotein</keyword>
<reference evidence="3" key="1">
    <citation type="submission" date="2021-03" db="EMBL/GenBank/DDBJ databases">
        <title>Fibrella sp. HMF5335 genome sequencing and assembly.</title>
        <authorList>
            <person name="Kang H."/>
            <person name="Kim H."/>
            <person name="Bae S."/>
            <person name="Joh K."/>
        </authorList>
    </citation>
    <scope>NUCLEOTIDE SEQUENCE</scope>
    <source>
        <strain evidence="3">HMF5335</strain>
    </source>
</reference>
<dbReference type="InterPro" id="IPR016166">
    <property type="entry name" value="FAD-bd_PCMH"/>
</dbReference>
<dbReference type="Gene3D" id="3.30.465.10">
    <property type="match status" value="2"/>
</dbReference>
<gene>
    <name evidence="3" type="ORF">J2I47_21365</name>
</gene>
<dbReference type="InterPro" id="IPR016169">
    <property type="entry name" value="FAD-bd_PCMH_sub2"/>
</dbReference>
<dbReference type="Gene3D" id="3.30.390.50">
    <property type="entry name" value="CO dehydrogenase flavoprotein, C-terminal domain"/>
    <property type="match status" value="1"/>
</dbReference>
<dbReference type="SMART" id="SM01092">
    <property type="entry name" value="CO_deh_flav_C"/>
    <property type="match status" value="1"/>
</dbReference>
<evidence type="ECO:0000313" key="3">
    <source>
        <dbReference type="EMBL" id="MBO0939118.1"/>
    </source>
</evidence>
<dbReference type="RefSeq" id="WP_207366652.1">
    <property type="nucleotide sequence ID" value="NZ_JAFMYV010000012.1"/>
</dbReference>
<dbReference type="Pfam" id="PF03450">
    <property type="entry name" value="CO_deh_flav_C"/>
    <property type="match status" value="1"/>
</dbReference>
<dbReference type="GO" id="GO:0071949">
    <property type="term" value="F:FAD binding"/>
    <property type="evidence" value="ECO:0007669"/>
    <property type="project" value="InterPro"/>
</dbReference>
<dbReference type="PANTHER" id="PTHR42659:SF1">
    <property type="entry name" value="OXIDOREDUCTASE"/>
    <property type="match status" value="1"/>
</dbReference>
<organism evidence="3 4">
    <name type="scientific">Fibrella rubiginis</name>
    <dbReference type="NCBI Taxonomy" id="2817060"/>
    <lineage>
        <taxon>Bacteria</taxon>
        <taxon>Pseudomonadati</taxon>
        <taxon>Bacteroidota</taxon>
        <taxon>Cytophagia</taxon>
        <taxon>Cytophagales</taxon>
        <taxon>Spirosomataceae</taxon>
        <taxon>Fibrella</taxon>
    </lineage>
</organism>
<keyword evidence="1" id="KW-0274">FAD</keyword>
<feature type="domain" description="FAD-binding PCMH-type" evidence="2">
    <location>
        <begin position="1"/>
        <end position="228"/>
    </location>
</feature>
<dbReference type="Pfam" id="PF00941">
    <property type="entry name" value="FAD_binding_5"/>
    <property type="match status" value="1"/>
</dbReference>
<sequence length="335" mass="36132">MNPFTYARPDSVDSALDELKAQPNARLIGGGTNLIDLMKENIEHPTRLVDVNRLPLGGISELPDGGLRLGATVTNAETAYNALVTARYPLLSETILAGASPQLRNMATNGGNLFQRTRCYYFYDTAMPCNKREPGSGCAAIGGYNRIHAILGTEGSENQPTACIATYPSDMAVALAALEAVVQVTGSNGERSIAFADFHRLPGNEPWRDNTLEPGEIVTSIDLPAKGFNQHHTYLKLRDRASYAFALVSVAVGLEMEGNSVTDARIALGGVAHKPWRKPEAEQLLIGREATPDNFRLVAENLLAGAKGYGHNTFKIDLAKRAIIRALGEAMRSKV</sequence>
<dbReference type="SUPFAM" id="SSF55447">
    <property type="entry name" value="CO dehydrogenase flavoprotein C-terminal domain-like"/>
    <property type="match status" value="1"/>
</dbReference>
<dbReference type="AlphaFoldDB" id="A0A939GJT2"/>
<dbReference type="Gene3D" id="3.30.43.10">
    <property type="entry name" value="Uridine Diphospho-n-acetylenolpyruvylglucosamine Reductase, domain 2"/>
    <property type="match status" value="1"/>
</dbReference>
<dbReference type="Proteomes" id="UP000664034">
    <property type="component" value="Unassembled WGS sequence"/>
</dbReference>
<dbReference type="PROSITE" id="PS51387">
    <property type="entry name" value="FAD_PCMH"/>
    <property type="match status" value="1"/>
</dbReference>
<comment type="caution">
    <text evidence="3">The sequence shown here is derived from an EMBL/GenBank/DDBJ whole genome shotgun (WGS) entry which is preliminary data.</text>
</comment>
<accession>A0A939GJT2</accession>
<evidence type="ECO:0000259" key="2">
    <source>
        <dbReference type="PROSITE" id="PS51387"/>
    </source>
</evidence>
<dbReference type="InterPro" id="IPR016167">
    <property type="entry name" value="FAD-bd_PCMH_sub1"/>
</dbReference>
<evidence type="ECO:0000313" key="4">
    <source>
        <dbReference type="Proteomes" id="UP000664034"/>
    </source>
</evidence>
<dbReference type="InterPro" id="IPR005107">
    <property type="entry name" value="CO_DH_flav_C"/>
</dbReference>
<dbReference type="EMBL" id="JAFMYV010000012">
    <property type="protein sequence ID" value="MBO0939118.1"/>
    <property type="molecule type" value="Genomic_DNA"/>
</dbReference>
<dbReference type="InterPro" id="IPR051312">
    <property type="entry name" value="Diverse_Substr_Oxidored"/>
</dbReference>
<keyword evidence="4" id="KW-1185">Reference proteome</keyword>
<dbReference type="InterPro" id="IPR002346">
    <property type="entry name" value="Mopterin_DH_FAD-bd"/>
</dbReference>
<dbReference type="InterPro" id="IPR036318">
    <property type="entry name" value="FAD-bd_PCMH-like_sf"/>
</dbReference>
<dbReference type="GO" id="GO:0016491">
    <property type="term" value="F:oxidoreductase activity"/>
    <property type="evidence" value="ECO:0007669"/>
    <property type="project" value="InterPro"/>
</dbReference>
<dbReference type="PANTHER" id="PTHR42659">
    <property type="entry name" value="XANTHINE DEHYDROGENASE SUBUNIT C-RELATED"/>
    <property type="match status" value="1"/>
</dbReference>
<dbReference type="SUPFAM" id="SSF56176">
    <property type="entry name" value="FAD-binding/transporter-associated domain-like"/>
    <property type="match status" value="1"/>
</dbReference>
<evidence type="ECO:0000256" key="1">
    <source>
        <dbReference type="ARBA" id="ARBA00022827"/>
    </source>
</evidence>
<protein>
    <submittedName>
        <fullName evidence="3">Xanthine dehydrogenase family protein subunit M</fullName>
    </submittedName>
</protein>
<name>A0A939GJT2_9BACT</name>
<proteinExistence type="predicted"/>